<evidence type="ECO:0000313" key="2">
    <source>
        <dbReference type="Proteomes" id="UP000465622"/>
    </source>
</evidence>
<sequence length="64" mass="7115">MPVGDGGRAAVYPAQCALFFEECQVTPHRLGRDSEQADQLIGADRLGGADRFDDRLMPLNWQHD</sequence>
<dbReference type="EMBL" id="AP022567">
    <property type="protein sequence ID" value="BBX34107.1"/>
    <property type="molecule type" value="Genomic_DNA"/>
</dbReference>
<dbReference type="Proteomes" id="UP000465622">
    <property type="component" value="Chromosome"/>
</dbReference>
<name>A0ABM7HU57_MYCME</name>
<organism evidence="1 2">
    <name type="scientific">Mycolicibacterium mageritense</name>
    <name type="common">Mycobacterium mageritense</name>
    <dbReference type="NCBI Taxonomy" id="53462"/>
    <lineage>
        <taxon>Bacteria</taxon>
        <taxon>Bacillati</taxon>
        <taxon>Actinomycetota</taxon>
        <taxon>Actinomycetes</taxon>
        <taxon>Mycobacteriales</taxon>
        <taxon>Mycobacteriaceae</taxon>
        <taxon>Mycolicibacterium</taxon>
    </lineage>
</organism>
<evidence type="ECO:0000313" key="1">
    <source>
        <dbReference type="EMBL" id="BBX34107.1"/>
    </source>
</evidence>
<gene>
    <name evidence="1" type="ORF">MMAGJ_33890</name>
</gene>
<reference evidence="1 2" key="1">
    <citation type="journal article" date="2019" name="Emerg. Microbes Infect.">
        <title>Comprehensive subspecies identification of 175 nontuberculous mycobacteria species based on 7547 genomic profiles.</title>
        <authorList>
            <person name="Matsumoto Y."/>
            <person name="Kinjo T."/>
            <person name="Motooka D."/>
            <person name="Nabeya D."/>
            <person name="Jung N."/>
            <person name="Uechi K."/>
            <person name="Horii T."/>
            <person name="Iida T."/>
            <person name="Fujita J."/>
            <person name="Nakamura S."/>
        </authorList>
    </citation>
    <scope>NUCLEOTIDE SEQUENCE [LARGE SCALE GENOMIC DNA]</scope>
    <source>
        <strain evidence="1 2">JCM 12375</strain>
    </source>
</reference>
<proteinExistence type="predicted"/>
<keyword evidence="2" id="KW-1185">Reference proteome</keyword>
<accession>A0ABM7HU57</accession>
<protein>
    <submittedName>
        <fullName evidence="1">Uncharacterized protein</fullName>
    </submittedName>
</protein>